<dbReference type="AlphaFoldDB" id="A0A2Z6MVC0"/>
<evidence type="ECO:0000313" key="2">
    <source>
        <dbReference type="Proteomes" id="UP000242715"/>
    </source>
</evidence>
<dbReference type="Proteomes" id="UP000242715">
    <property type="component" value="Unassembled WGS sequence"/>
</dbReference>
<keyword evidence="2" id="KW-1185">Reference proteome</keyword>
<name>A0A2Z6MVC0_TRISU</name>
<proteinExistence type="predicted"/>
<gene>
    <name evidence="1" type="ORF">TSUD_125860</name>
</gene>
<accession>A0A2Z6MVC0</accession>
<evidence type="ECO:0000313" key="1">
    <source>
        <dbReference type="EMBL" id="GAU27640.1"/>
    </source>
</evidence>
<sequence length="69" mass="7937">MNLTFKRTHPMPYGPNRIYLILTGNTRRKDYPWASGIWLLCPLALRANSIRINTEKHVSITPAMALGWV</sequence>
<organism evidence="1 2">
    <name type="scientific">Trifolium subterraneum</name>
    <name type="common">Subterranean clover</name>
    <dbReference type="NCBI Taxonomy" id="3900"/>
    <lineage>
        <taxon>Eukaryota</taxon>
        <taxon>Viridiplantae</taxon>
        <taxon>Streptophyta</taxon>
        <taxon>Embryophyta</taxon>
        <taxon>Tracheophyta</taxon>
        <taxon>Spermatophyta</taxon>
        <taxon>Magnoliopsida</taxon>
        <taxon>eudicotyledons</taxon>
        <taxon>Gunneridae</taxon>
        <taxon>Pentapetalae</taxon>
        <taxon>rosids</taxon>
        <taxon>fabids</taxon>
        <taxon>Fabales</taxon>
        <taxon>Fabaceae</taxon>
        <taxon>Papilionoideae</taxon>
        <taxon>50 kb inversion clade</taxon>
        <taxon>NPAAA clade</taxon>
        <taxon>Hologalegina</taxon>
        <taxon>IRL clade</taxon>
        <taxon>Trifolieae</taxon>
        <taxon>Trifolium</taxon>
    </lineage>
</organism>
<dbReference type="EMBL" id="DF973360">
    <property type="protein sequence ID" value="GAU27640.1"/>
    <property type="molecule type" value="Genomic_DNA"/>
</dbReference>
<protein>
    <submittedName>
        <fullName evidence="1">Uncharacterized protein</fullName>
    </submittedName>
</protein>
<reference evidence="2" key="1">
    <citation type="journal article" date="2017" name="Front. Plant Sci.">
        <title>Climate Clever Clovers: New Paradigm to Reduce the Environmental Footprint of Ruminants by Breeding Low Methanogenic Forages Utilizing Haplotype Variation.</title>
        <authorList>
            <person name="Kaur P."/>
            <person name="Appels R."/>
            <person name="Bayer P.E."/>
            <person name="Keeble-Gagnere G."/>
            <person name="Wang J."/>
            <person name="Hirakawa H."/>
            <person name="Shirasawa K."/>
            <person name="Vercoe P."/>
            <person name="Stefanova K."/>
            <person name="Durmic Z."/>
            <person name="Nichols P."/>
            <person name="Revell C."/>
            <person name="Isobe S.N."/>
            <person name="Edwards D."/>
            <person name="Erskine W."/>
        </authorList>
    </citation>
    <scope>NUCLEOTIDE SEQUENCE [LARGE SCALE GENOMIC DNA]</scope>
    <source>
        <strain evidence="2">cv. Daliak</strain>
    </source>
</reference>